<proteinExistence type="predicted"/>
<reference evidence="3 4" key="1">
    <citation type="submission" date="2019-08" db="EMBL/GenBank/DDBJ databases">
        <title>Whole genome of Aphis craccivora.</title>
        <authorList>
            <person name="Voronova N.V."/>
            <person name="Shulinski R.S."/>
            <person name="Bandarenka Y.V."/>
            <person name="Zhorov D.G."/>
            <person name="Warner D."/>
        </authorList>
    </citation>
    <scope>NUCLEOTIDE SEQUENCE [LARGE SCALE GENOMIC DNA]</scope>
    <source>
        <strain evidence="3">180601</strain>
        <tissue evidence="3">Whole Body</tissue>
    </source>
</reference>
<sequence length="583" mass="67449">IVYVDELDTNKEICSTDIWLPTTSKDSEDSEKNVNNIDILDVDLQNVSKNSKNQKAKQIKKKIYSSTTKTLSSNTDSADESHSFNPVWKRKFNVSTSRPEYNLPTGANENSFSKCNTPTDVFLVFMDCILEDIVYQTNLYGTQNGKNLNIKNENMLAFIGINFIMGYNRLPSWKDYWSTSPDLGVKLIAESMPRALFDEILVNLHCNDNTALPDNNKDKLYKIRPMIDKMNFVFKQHYFGTREVSVDESMIKFKGRSSLKQYNPMKPIKRGYKLWCLADQKGYVMNFKVYQGREELLNPSFEKYGLGERVVLELTEHLWNQNREVYFDNYFSSTLLIQKLNVENTLACGTIRVNRKGLPSEMTSDKTLNRGKHDSKYLSDGTAFFKWKDSKPVHIISNFHGSETTTVIRKEKNGISHPVPCPTAVADSNRFMGGVDLADRLRALYNVERKSRKWWHRIFFGLIDILFVNSYIVYCDLFEKISVLQFRRAVAQGLLTNKQIKKNQSPQTPKNMKRRKNAFSMPRDVRTSNTGVHWPKFTEKRARCEVCSSKGVESRPFSVCNHCKVHLCVNEKKNCFAEYHEMN</sequence>
<dbReference type="AlphaFoldDB" id="A0A6G0XYY8"/>
<comment type="caution">
    <text evidence="3">The sequence shown here is derived from an EMBL/GenBank/DDBJ whole genome shotgun (WGS) entry which is preliminary data.</text>
</comment>
<feature type="domain" description="PiggyBac transposable element-derived protein" evidence="2">
    <location>
        <begin position="117"/>
        <end position="471"/>
    </location>
</feature>
<feature type="non-terminal residue" evidence="3">
    <location>
        <position position="1"/>
    </location>
</feature>
<dbReference type="PANTHER" id="PTHR46599">
    <property type="entry name" value="PIGGYBAC TRANSPOSABLE ELEMENT-DERIVED PROTEIN 4"/>
    <property type="match status" value="1"/>
</dbReference>
<evidence type="ECO:0000256" key="1">
    <source>
        <dbReference type="SAM" id="MobiDB-lite"/>
    </source>
</evidence>
<evidence type="ECO:0000313" key="4">
    <source>
        <dbReference type="Proteomes" id="UP000478052"/>
    </source>
</evidence>
<evidence type="ECO:0000313" key="3">
    <source>
        <dbReference type="EMBL" id="KAF0746103.1"/>
    </source>
</evidence>
<dbReference type="EMBL" id="VUJU01007321">
    <property type="protein sequence ID" value="KAF0746103.1"/>
    <property type="molecule type" value="Genomic_DNA"/>
</dbReference>
<protein>
    <submittedName>
        <fullName evidence="3">PiggyBac transposable element-derived protein 4-like</fullName>
    </submittedName>
</protein>
<organism evidence="3 4">
    <name type="scientific">Aphis craccivora</name>
    <name type="common">Cowpea aphid</name>
    <dbReference type="NCBI Taxonomy" id="307492"/>
    <lineage>
        <taxon>Eukaryota</taxon>
        <taxon>Metazoa</taxon>
        <taxon>Ecdysozoa</taxon>
        <taxon>Arthropoda</taxon>
        <taxon>Hexapoda</taxon>
        <taxon>Insecta</taxon>
        <taxon>Pterygota</taxon>
        <taxon>Neoptera</taxon>
        <taxon>Paraneoptera</taxon>
        <taxon>Hemiptera</taxon>
        <taxon>Sternorrhyncha</taxon>
        <taxon>Aphidomorpha</taxon>
        <taxon>Aphidoidea</taxon>
        <taxon>Aphididae</taxon>
        <taxon>Aphidini</taxon>
        <taxon>Aphis</taxon>
        <taxon>Aphis</taxon>
    </lineage>
</organism>
<name>A0A6G0XYY8_APHCR</name>
<dbReference type="Proteomes" id="UP000478052">
    <property type="component" value="Unassembled WGS sequence"/>
</dbReference>
<feature type="region of interest" description="Disordered" evidence="1">
    <location>
        <begin position="501"/>
        <end position="531"/>
    </location>
</feature>
<gene>
    <name evidence="3" type="ORF">FWK35_00023768</name>
</gene>
<feature type="compositionally biased region" description="Polar residues" evidence="1">
    <location>
        <begin position="501"/>
        <end position="510"/>
    </location>
</feature>
<dbReference type="OrthoDB" id="6599907at2759"/>
<accession>A0A6G0XYY8</accession>
<dbReference type="InterPro" id="IPR029526">
    <property type="entry name" value="PGBD"/>
</dbReference>
<dbReference type="Pfam" id="PF13843">
    <property type="entry name" value="DDE_Tnp_1_7"/>
    <property type="match status" value="1"/>
</dbReference>
<keyword evidence="4" id="KW-1185">Reference proteome</keyword>
<evidence type="ECO:0000259" key="2">
    <source>
        <dbReference type="Pfam" id="PF13843"/>
    </source>
</evidence>
<feature type="non-terminal residue" evidence="3">
    <location>
        <position position="583"/>
    </location>
</feature>
<dbReference type="PANTHER" id="PTHR46599:SF3">
    <property type="entry name" value="PIGGYBAC TRANSPOSABLE ELEMENT-DERIVED PROTEIN 4"/>
    <property type="match status" value="1"/>
</dbReference>